<reference evidence="2" key="1">
    <citation type="submission" date="2016-11" db="EMBL/GenBank/DDBJ databases">
        <title>The genome sequence of Colletotrichum cuscutae.</title>
        <authorList>
            <person name="Baroncelli R."/>
        </authorList>
    </citation>
    <scope>NUCLEOTIDE SEQUENCE</scope>
    <source>
        <strain evidence="2">IMI 304802</strain>
    </source>
</reference>
<keyword evidence="1" id="KW-1133">Transmembrane helix</keyword>
<proteinExistence type="predicted"/>
<dbReference type="Proteomes" id="UP001239213">
    <property type="component" value="Unassembled WGS sequence"/>
</dbReference>
<organism evidence="2 3">
    <name type="scientific">Colletotrichum cuscutae</name>
    <dbReference type="NCBI Taxonomy" id="1209917"/>
    <lineage>
        <taxon>Eukaryota</taxon>
        <taxon>Fungi</taxon>
        <taxon>Dikarya</taxon>
        <taxon>Ascomycota</taxon>
        <taxon>Pezizomycotina</taxon>
        <taxon>Sordariomycetes</taxon>
        <taxon>Hypocreomycetidae</taxon>
        <taxon>Glomerellales</taxon>
        <taxon>Glomerellaceae</taxon>
        <taxon>Colletotrichum</taxon>
        <taxon>Colletotrichum acutatum species complex</taxon>
    </lineage>
</organism>
<feature type="transmembrane region" description="Helical" evidence="1">
    <location>
        <begin position="49"/>
        <end position="73"/>
    </location>
</feature>
<dbReference type="AlphaFoldDB" id="A0AAI9U3D3"/>
<evidence type="ECO:0000256" key="1">
    <source>
        <dbReference type="SAM" id="Phobius"/>
    </source>
</evidence>
<protein>
    <submittedName>
        <fullName evidence="2">Uncharacterized protein</fullName>
    </submittedName>
</protein>
<comment type="caution">
    <text evidence="2">The sequence shown here is derived from an EMBL/GenBank/DDBJ whole genome shotgun (WGS) entry which is preliminary data.</text>
</comment>
<sequence>MVSRGGGDNVFLFALASPAFPTSFAGKVSRRNLRDQRAIQRTRARPNFLLPLSSALELFYLICGELLASFYWVSRSPYLAYRPSDPRKRKQTDTKIAVFLLILPPHDEACGTERGELNGSTGEDARALGDLRSGCRVIFGTPSCQRPEGQEMFIHRLVVMGVRSTDTLHPCRVPSQLESPHEKSSRAKNVSRWVDGHRFCLVPSQKVRD</sequence>
<accession>A0AAI9U3D3</accession>
<keyword evidence="3" id="KW-1185">Reference proteome</keyword>
<name>A0AAI9U3D3_9PEZI</name>
<gene>
    <name evidence="2" type="ORF">CCUS01_11297</name>
</gene>
<evidence type="ECO:0000313" key="2">
    <source>
        <dbReference type="EMBL" id="KAK1450932.1"/>
    </source>
</evidence>
<evidence type="ECO:0000313" key="3">
    <source>
        <dbReference type="Proteomes" id="UP001239213"/>
    </source>
</evidence>
<keyword evidence="1" id="KW-0812">Transmembrane</keyword>
<keyword evidence="1" id="KW-0472">Membrane</keyword>
<dbReference type="EMBL" id="MPDP01000302">
    <property type="protein sequence ID" value="KAK1450932.1"/>
    <property type="molecule type" value="Genomic_DNA"/>
</dbReference>